<dbReference type="GO" id="GO:0006633">
    <property type="term" value="P:fatty acid biosynthetic process"/>
    <property type="evidence" value="ECO:0007669"/>
    <property type="project" value="UniProtKB-UniRule"/>
</dbReference>
<dbReference type="OrthoDB" id="9806408at2"/>
<evidence type="ECO:0000313" key="12">
    <source>
        <dbReference type="Proteomes" id="UP000243900"/>
    </source>
</evidence>
<protein>
    <recommendedName>
        <fullName evidence="8 10">Phosphate acyltransferase</fullName>
        <ecNumber evidence="8 10">2.3.1.274</ecNumber>
    </recommendedName>
    <alternativeName>
        <fullName evidence="10">Acyl-ACP phosphotransacylase</fullName>
    </alternativeName>
    <alternativeName>
        <fullName evidence="10">Acyl-[acyl-carrier-protein]--phosphate acyltransferase</fullName>
    </alternativeName>
    <alternativeName>
        <fullName evidence="10">Phosphate-acyl-ACP acyltransferase</fullName>
    </alternativeName>
</protein>
<evidence type="ECO:0000256" key="8">
    <source>
        <dbReference type="ARBA" id="ARBA00024069"/>
    </source>
</evidence>
<dbReference type="NCBIfam" id="TIGR00182">
    <property type="entry name" value="plsX"/>
    <property type="match status" value="1"/>
</dbReference>
<dbReference type="PANTHER" id="PTHR30100">
    <property type="entry name" value="FATTY ACID/PHOSPHOLIPID SYNTHESIS PROTEIN PLSX"/>
    <property type="match status" value="1"/>
</dbReference>
<keyword evidence="7 10" id="KW-1208">Phospholipid metabolism</keyword>
<sequence length="344" mass="36543">MRITLAVDVMGGDHGPAVTVPASLQVLRENQGLQLLLVGDEAAIGPLIARVSPELRSRLQVVHTAEFVTMDDKVSTALRIKKQSSMRLAVNAVRDGQAKACVSAGNTGALMAVSRFVLKTHPAIDRPAIMAALPTQTGHVHMLDLGANVDSEPHQLLQFAQMGALVAEALDGHARPRVGLLNIGEEEIKGNELIKQTHELLRQSGLNYIGYVEGDGIFRGEAEVIVCDGFVGNIALKSSEGVAKMMAGMIRKQIGRSLLNRVLGALALPIWRGLRHEMDPGRYNGASLVGLGGIVVKSHGSADAASFAQALRVAVLEVEKDIPGLIARELSHPMVEVSPVASET</sequence>
<evidence type="ECO:0000256" key="6">
    <source>
        <dbReference type="ARBA" id="ARBA00023209"/>
    </source>
</evidence>
<dbReference type="Gene3D" id="3.40.718.10">
    <property type="entry name" value="Isopropylmalate Dehydrogenase"/>
    <property type="match status" value="1"/>
</dbReference>
<evidence type="ECO:0000256" key="5">
    <source>
        <dbReference type="ARBA" id="ARBA00023098"/>
    </source>
</evidence>
<keyword evidence="6 10" id="KW-0594">Phospholipid biosynthesis</keyword>
<evidence type="ECO:0000256" key="2">
    <source>
        <dbReference type="ARBA" id="ARBA00022490"/>
    </source>
</evidence>
<proteinExistence type="inferred from homology"/>
<evidence type="ECO:0000256" key="9">
    <source>
        <dbReference type="ARBA" id="ARBA00046608"/>
    </source>
</evidence>
<dbReference type="Pfam" id="PF02504">
    <property type="entry name" value="FA_synthesis"/>
    <property type="match status" value="1"/>
</dbReference>
<dbReference type="EC" id="2.3.1.274" evidence="8 10"/>
<evidence type="ECO:0000256" key="4">
    <source>
        <dbReference type="ARBA" id="ARBA00022679"/>
    </source>
</evidence>
<keyword evidence="4 10" id="KW-0808">Transferase</keyword>
<accession>A0A2P6AUN0</accession>
<evidence type="ECO:0000313" key="11">
    <source>
        <dbReference type="EMBL" id="PQA50893.1"/>
    </source>
</evidence>
<comment type="pathway">
    <text evidence="10">Lipid metabolism; phospholipid metabolism.</text>
</comment>
<dbReference type="HAMAP" id="MF_00019">
    <property type="entry name" value="PlsX"/>
    <property type="match status" value="1"/>
</dbReference>
<evidence type="ECO:0000256" key="1">
    <source>
        <dbReference type="ARBA" id="ARBA00001232"/>
    </source>
</evidence>
<keyword evidence="2 10" id="KW-0963">Cytoplasm</keyword>
<dbReference type="GO" id="GO:0008654">
    <property type="term" value="P:phospholipid biosynthetic process"/>
    <property type="evidence" value="ECO:0007669"/>
    <property type="project" value="UniProtKB-KW"/>
</dbReference>
<comment type="similarity">
    <text evidence="10">Belongs to the PlsX family.</text>
</comment>
<dbReference type="UniPathway" id="UPA00085"/>
<keyword evidence="11" id="KW-0012">Acyltransferase</keyword>
<comment type="caution">
    <text evidence="11">The sequence shown here is derived from an EMBL/GenBank/DDBJ whole genome shotgun (WGS) entry which is preliminary data.</text>
</comment>
<dbReference type="PIRSF" id="PIRSF002465">
    <property type="entry name" value="Phsphlp_syn_PlsX"/>
    <property type="match status" value="1"/>
</dbReference>
<gene>
    <name evidence="10" type="primary">plsX</name>
    <name evidence="11" type="ORF">C5O18_01570</name>
</gene>
<dbReference type="PANTHER" id="PTHR30100:SF1">
    <property type="entry name" value="PHOSPHATE ACYLTRANSFERASE"/>
    <property type="match status" value="1"/>
</dbReference>
<keyword evidence="5 10" id="KW-0443">Lipid metabolism</keyword>
<comment type="catalytic activity">
    <reaction evidence="1 10">
        <text>a fatty acyl-[ACP] + phosphate = an acyl phosphate + holo-[ACP]</text>
        <dbReference type="Rhea" id="RHEA:42292"/>
        <dbReference type="Rhea" id="RHEA-COMP:9685"/>
        <dbReference type="Rhea" id="RHEA-COMP:14125"/>
        <dbReference type="ChEBI" id="CHEBI:43474"/>
        <dbReference type="ChEBI" id="CHEBI:59918"/>
        <dbReference type="ChEBI" id="CHEBI:64479"/>
        <dbReference type="ChEBI" id="CHEBI:138651"/>
        <dbReference type="EC" id="2.3.1.274"/>
    </reaction>
</comment>
<keyword evidence="12" id="KW-1185">Reference proteome</keyword>
<dbReference type="Proteomes" id="UP000243900">
    <property type="component" value="Unassembled WGS sequence"/>
</dbReference>
<dbReference type="GO" id="GO:0005737">
    <property type="term" value="C:cytoplasm"/>
    <property type="evidence" value="ECO:0007669"/>
    <property type="project" value="UniProtKB-SubCell"/>
</dbReference>
<comment type="subcellular location">
    <subcellularLocation>
        <location evidence="10">Cytoplasm</location>
    </subcellularLocation>
    <text evidence="10">Associated with the membrane possibly through PlsY.</text>
</comment>
<evidence type="ECO:0000256" key="3">
    <source>
        <dbReference type="ARBA" id="ARBA00022516"/>
    </source>
</evidence>
<dbReference type="InterPro" id="IPR012281">
    <property type="entry name" value="Phospholipid_synth_PlsX-like"/>
</dbReference>
<reference evidence="12" key="1">
    <citation type="submission" date="2018-02" db="EMBL/GenBank/DDBJ databases">
        <title>Genome sequencing of Solimonas sp. HR-BB.</title>
        <authorList>
            <person name="Lee Y."/>
            <person name="Jeon C.O."/>
        </authorList>
    </citation>
    <scope>NUCLEOTIDE SEQUENCE [LARGE SCALE GENOMIC DNA]</scope>
    <source>
        <strain evidence="12">HR-E</strain>
    </source>
</reference>
<dbReference type="EMBL" id="PTQZ01000015">
    <property type="protein sequence ID" value="PQA50893.1"/>
    <property type="molecule type" value="Genomic_DNA"/>
</dbReference>
<dbReference type="InterPro" id="IPR003664">
    <property type="entry name" value="FA_synthesis"/>
</dbReference>
<comment type="function">
    <text evidence="10">Catalyzes the reversible formation of acyl-phosphate (acyl-PO(4)) from acyl-[acyl-carrier-protein] (acyl-ACP). This enzyme utilizes acyl-ACP as fatty acyl donor, but not acyl-CoA.</text>
</comment>
<name>A0A2P6AUN0_9GAMM</name>
<dbReference type="SUPFAM" id="SSF53659">
    <property type="entry name" value="Isocitrate/Isopropylmalate dehydrogenase-like"/>
    <property type="match status" value="1"/>
</dbReference>
<dbReference type="AlphaFoldDB" id="A0A2P6AUN0"/>
<evidence type="ECO:0000256" key="7">
    <source>
        <dbReference type="ARBA" id="ARBA00023264"/>
    </source>
</evidence>
<evidence type="ECO:0000256" key="10">
    <source>
        <dbReference type="HAMAP-Rule" id="MF_00019"/>
    </source>
</evidence>
<keyword evidence="3 10" id="KW-0444">Lipid biosynthesis</keyword>
<comment type="subunit">
    <text evidence="9 10">Homodimer. Probably interacts with PlsY.</text>
</comment>
<organism evidence="11 12">
    <name type="scientific">Amnimonas aquatica</name>
    <dbReference type="NCBI Taxonomy" id="2094561"/>
    <lineage>
        <taxon>Bacteria</taxon>
        <taxon>Pseudomonadati</taxon>
        <taxon>Pseudomonadota</taxon>
        <taxon>Gammaproteobacteria</taxon>
        <taxon>Moraxellales</taxon>
        <taxon>Moraxellaceae</taxon>
        <taxon>Amnimonas</taxon>
    </lineage>
</organism>
<dbReference type="RefSeq" id="WP_105191122.1">
    <property type="nucleotide sequence ID" value="NZ_PTQZ01000015.1"/>
</dbReference>
<dbReference type="GO" id="GO:0043811">
    <property type="term" value="F:phosphate:acyl-[acyl carrier protein] acyltransferase activity"/>
    <property type="evidence" value="ECO:0007669"/>
    <property type="project" value="UniProtKB-UniRule"/>
</dbReference>